<feature type="non-terminal residue" evidence="1">
    <location>
        <position position="1"/>
    </location>
</feature>
<evidence type="ECO:0000313" key="1">
    <source>
        <dbReference type="EMBL" id="MBA0707031.1"/>
    </source>
</evidence>
<accession>A0A7J8Z5G1</accession>
<gene>
    <name evidence="1" type="ORF">Golax_019113</name>
</gene>
<protein>
    <submittedName>
        <fullName evidence="1">Uncharacterized protein</fullName>
    </submittedName>
</protein>
<dbReference type="Proteomes" id="UP000593574">
    <property type="component" value="Unassembled WGS sequence"/>
</dbReference>
<proteinExistence type="predicted"/>
<sequence length="188" mass="21940">EFRTRSKPTRDLLNFLPQPAWIVAAVNGGLVLCSPRKRRFVNSGKSFVNQLLNNGKSSRLQNLDLEDKYKHVGAQIEPFTVQNCPTLRQQVRRCRPRIRSDAVDLVSDSDSESEYSDEEDVSWHCEIFDSKSWEWKQSDDLNLTYYDSFKNTQDVSACGGLHWLMFNHEQDKYTILSFERRQRGTEND</sequence>
<name>A0A7J8Z5G1_9ROSI</name>
<comment type="caution">
    <text evidence="1">The sequence shown here is derived from an EMBL/GenBank/DDBJ whole genome shotgun (WGS) entry which is preliminary data.</text>
</comment>
<organism evidence="1 2">
    <name type="scientific">Gossypium laxum</name>
    <dbReference type="NCBI Taxonomy" id="34288"/>
    <lineage>
        <taxon>Eukaryota</taxon>
        <taxon>Viridiplantae</taxon>
        <taxon>Streptophyta</taxon>
        <taxon>Embryophyta</taxon>
        <taxon>Tracheophyta</taxon>
        <taxon>Spermatophyta</taxon>
        <taxon>Magnoliopsida</taxon>
        <taxon>eudicotyledons</taxon>
        <taxon>Gunneridae</taxon>
        <taxon>Pentapetalae</taxon>
        <taxon>rosids</taxon>
        <taxon>malvids</taxon>
        <taxon>Malvales</taxon>
        <taxon>Malvaceae</taxon>
        <taxon>Malvoideae</taxon>
        <taxon>Gossypium</taxon>
    </lineage>
</organism>
<dbReference type="EMBL" id="JABEZV010000003">
    <property type="protein sequence ID" value="MBA0707031.1"/>
    <property type="molecule type" value="Genomic_DNA"/>
</dbReference>
<keyword evidence="2" id="KW-1185">Reference proteome</keyword>
<dbReference type="AlphaFoldDB" id="A0A7J8Z5G1"/>
<reference evidence="1 2" key="1">
    <citation type="journal article" date="2019" name="Genome Biol. Evol.">
        <title>Insights into the evolution of the New World diploid cottons (Gossypium, subgenus Houzingenia) based on genome sequencing.</title>
        <authorList>
            <person name="Grover C.E."/>
            <person name="Arick M.A. 2nd"/>
            <person name="Thrash A."/>
            <person name="Conover J.L."/>
            <person name="Sanders W.S."/>
            <person name="Peterson D.G."/>
            <person name="Frelichowski J.E."/>
            <person name="Scheffler J.A."/>
            <person name="Scheffler B.E."/>
            <person name="Wendel J.F."/>
        </authorList>
    </citation>
    <scope>NUCLEOTIDE SEQUENCE [LARGE SCALE GENOMIC DNA]</scope>
    <source>
        <strain evidence="1">4</strain>
        <tissue evidence="1">Leaf</tissue>
    </source>
</reference>
<evidence type="ECO:0000313" key="2">
    <source>
        <dbReference type="Proteomes" id="UP000593574"/>
    </source>
</evidence>